<protein>
    <submittedName>
        <fullName evidence="2">Uncharacterized protein</fullName>
    </submittedName>
</protein>
<accession>A0A4Z2F0D3</accession>
<dbReference type="AlphaFoldDB" id="A0A4Z2F0D3"/>
<name>A0A4Z2F0D3_9TELE</name>
<comment type="caution">
    <text evidence="2">The sequence shown here is derived from an EMBL/GenBank/DDBJ whole genome shotgun (WGS) entry which is preliminary data.</text>
</comment>
<reference evidence="2 3" key="1">
    <citation type="submission" date="2019-03" db="EMBL/GenBank/DDBJ databases">
        <title>First draft genome of Liparis tanakae, snailfish: a comprehensive survey of snailfish specific genes.</title>
        <authorList>
            <person name="Kim W."/>
            <person name="Song I."/>
            <person name="Jeong J.-H."/>
            <person name="Kim D."/>
            <person name="Kim S."/>
            <person name="Ryu S."/>
            <person name="Song J.Y."/>
            <person name="Lee S.K."/>
        </authorList>
    </citation>
    <scope>NUCLEOTIDE SEQUENCE [LARGE SCALE GENOMIC DNA]</scope>
    <source>
        <tissue evidence="2">Muscle</tissue>
    </source>
</reference>
<evidence type="ECO:0000313" key="3">
    <source>
        <dbReference type="Proteomes" id="UP000314294"/>
    </source>
</evidence>
<dbReference type="EMBL" id="SRLO01001968">
    <property type="protein sequence ID" value="TNN34413.1"/>
    <property type="molecule type" value="Genomic_DNA"/>
</dbReference>
<feature type="region of interest" description="Disordered" evidence="1">
    <location>
        <begin position="38"/>
        <end position="61"/>
    </location>
</feature>
<proteinExistence type="predicted"/>
<evidence type="ECO:0000313" key="2">
    <source>
        <dbReference type="EMBL" id="TNN34413.1"/>
    </source>
</evidence>
<organism evidence="2 3">
    <name type="scientific">Liparis tanakae</name>
    <name type="common">Tanaka's snailfish</name>
    <dbReference type="NCBI Taxonomy" id="230148"/>
    <lineage>
        <taxon>Eukaryota</taxon>
        <taxon>Metazoa</taxon>
        <taxon>Chordata</taxon>
        <taxon>Craniata</taxon>
        <taxon>Vertebrata</taxon>
        <taxon>Euteleostomi</taxon>
        <taxon>Actinopterygii</taxon>
        <taxon>Neopterygii</taxon>
        <taxon>Teleostei</taxon>
        <taxon>Neoteleostei</taxon>
        <taxon>Acanthomorphata</taxon>
        <taxon>Eupercaria</taxon>
        <taxon>Perciformes</taxon>
        <taxon>Cottioidei</taxon>
        <taxon>Cottales</taxon>
        <taxon>Liparidae</taxon>
        <taxon>Liparis</taxon>
    </lineage>
</organism>
<gene>
    <name evidence="2" type="ORF">EYF80_055429</name>
</gene>
<feature type="region of interest" description="Disordered" evidence="1">
    <location>
        <begin position="82"/>
        <end position="101"/>
    </location>
</feature>
<dbReference type="Proteomes" id="UP000314294">
    <property type="component" value="Unassembled WGS sequence"/>
</dbReference>
<keyword evidence="3" id="KW-1185">Reference proteome</keyword>
<evidence type="ECO:0000256" key="1">
    <source>
        <dbReference type="SAM" id="MobiDB-lite"/>
    </source>
</evidence>
<sequence length="101" mass="11375">MADLRGMKITDDLRNYYKLVEVPKVILVHQSPHLRFTKRAGTAKKEHRDDSAPSLALLPDDSNHAMVPKLKAKPSVVFQCTDTDSSRGLDTAQRSQPTWEC</sequence>